<sequence length="417" mass="46248">MALVNSTATTVQRTNSSTSDGVKVEETATPNLSPKKIFSFFLFPLAVSVCSVFGGSAFIYFIVIAILVSFLLYIATLLLIPIFMKKCHIKGFGGRDLNKISNAKVPEPLGIVPAMMYLLAVLFLQLVSNSDSLRLLEFNAALLSIALMTLLGFVDDMLDLPWRYKLVLPFFASIPILLSYSGSTIIVIPDFLREQMGYSINLGYLYHAYMAFLTVFCTNCINIYAGVNGLEAGQSCIMCVFVMIYNLIEIQKVLSAGDAMLKLTVGSALNQNIFSLLLSFPFLTVSLALLCFNWFPSKLFVGDTYTYFSGIYFAVASVLGHFSRTALLFFIPQLLNALYSIPQLLGIVYCPRHRVPRLNKETGKLEPTPNMTIINLALRIFGPMTEQSLVIVLLLFQVFCCTLGLLLRYSCLSTLFT</sequence>
<keyword evidence="9 20" id="KW-0812">Transmembrane</keyword>
<evidence type="ECO:0000256" key="4">
    <source>
        <dbReference type="ARBA" id="ARBA00009317"/>
    </source>
</evidence>
<evidence type="ECO:0000256" key="9">
    <source>
        <dbReference type="ARBA" id="ARBA00022692"/>
    </source>
</evidence>
<feature type="transmembrane region" description="Helical" evidence="20">
    <location>
        <begin position="273"/>
        <end position="292"/>
    </location>
</feature>
<evidence type="ECO:0000256" key="2">
    <source>
        <dbReference type="ARBA" id="ARBA00004477"/>
    </source>
</evidence>
<gene>
    <name evidence="21" type="ORF">IE077_003019</name>
</gene>
<dbReference type="EC" id="2.7.8.15" evidence="5"/>
<keyword evidence="10" id="KW-0479">Metal-binding</keyword>
<dbReference type="InterPro" id="IPR033895">
    <property type="entry name" value="GPT"/>
</dbReference>
<keyword evidence="22" id="KW-1185">Reference proteome</keyword>
<comment type="similarity">
    <text evidence="4">Belongs to the glycosyltransferase 4 family.</text>
</comment>
<dbReference type="GO" id="GO:0016740">
    <property type="term" value="F:transferase activity"/>
    <property type="evidence" value="ECO:0007669"/>
    <property type="project" value="UniProtKB-KW"/>
</dbReference>
<keyword evidence="7" id="KW-0328">Glycosyltransferase</keyword>
<evidence type="ECO:0000256" key="11">
    <source>
        <dbReference type="ARBA" id="ARBA00022824"/>
    </source>
</evidence>
<keyword evidence="14 20" id="KW-0472">Membrane</keyword>
<dbReference type="PANTHER" id="PTHR10571">
    <property type="entry name" value="UDP-N-ACETYLGLUCOSAMINE--DOLICHYL-PHOSPHATE N-ACETYLGLUCOSAMINEPHOSPHOTRANSFERASE"/>
    <property type="match status" value="1"/>
</dbReference>
<evidence type="ECO:0000256" key="13">
    <source>
        <dbReference type="ARBA" id="ARBA00022989"/>
    </source>
</evidence>
<evidence type="ECO:0000256" key="15">
    <source>
        <dbReference type="ARBA" id="ARBA00029567"/>
    </source>
</evidence>
<organism evidence="21 22">
    <name type="scientific">Cardiosporidium cionae</name>
    <dbReference type="NCBI Taxonomy" id="476202"/>
    <lineage>
        <taxon>Eukaryota</taxon>
        <taxon>Sar</taxon>
        <taxon>Alveolata</taxon>
        <taxon>Apicomplexa</taxon>
        <taxon>Aconoidasida</taxon>
        <taxon>Nephromycida</taxon>
        <taxon>Cardiosporidium</taxon>
    </lineage>
</organism>
<feature type="transmembrane region" description="Helical" evidence="20">
    <location>
        <begin position="328"/>
        <end position="350"/>
    </location>
</feature>
<evidence type="ECO:0000256" key="14">
    <source>
        <dbReference type="ARBA" id="ARBA00023136"/>
    </source>
</evidence>
<evidence type="ECO:0000256" key="7">
    <source>
        <dbReference type="ARBA" id="ARBA00022676"/>
    </source>
</evidence>
<protein>
    <recommendedName>
        <fullName evidence="6">UDP-N-acetylglucosamine--dolichyl-phosphate N-acetylglucosaminephosphotransferase</fullName>
        <ecNumber evidence="5">2.7.8.15</ecNumber>
    </recommendedName>
    <alternativeName>
        <fullName evidence="15">GlcNAc-1-P transferase</fullName>
    </alternativeName>
    <alternativeName>
        <fullName evidence="16">N-acetylglucosamine-1-phosphate transferase</fullName>
    </alternativeName>
</protein>
<evidence type="ECO:0000256" key="12">
    <source>
        <dbReference type="ARBA" id="ARBA00022842"/>
    </source>
</evidence>
<evidence type="ECO:0000256" key="17">
    <source>
        <dbReference type="ARBA" id="ARBA00044717"/>
    </source>
</evidence>
<feature type="transmembrane region" description="Helical" evidence="20">
    <location>
        <begin position="204"/>
        <end position="224"/>
    </location>
</feature>
<reference evidence="21 22" key="1">
    <citation type="journal article" date="2020" name="bioRxiv">
        <title>Metabolic contributions of an alphaproteobacterial endosymbiont in the apicomplexan Cardiosporidium cionae.</title>
        <authorList>
            <person name="Hunter E.S."/>
            <person name="Paight C.J."/>
            <person name="Lane C.E."/>
        </authorList>
    </citation>
    <scope>NUCLEOTIDE SEQUENCE [LARGE SCALE GENOMIC DNA]</scope>
    <source>
        <strain evidence="21">ESH_2018</strain>
    </source>
</reference>
<evidence type="ECO:0000256" key="6">
    <source>
        <dbReference type="ARBA" id="ARBA00017659"/>
    </source>
</evidence>
<evidence type="ECO:0000313" key="21">
    <source>
        <dbReference type="EMBL" id="KAF8820580.1"/>
    </source>
</evidence>
<evidence type="ECO:0000256" key="18">
    <source>
        <dbReference type="ARBA" id="ARBA00045078"/>
    </source>
</evidence>
<evidence type="ECO:0000256" key="8">
    <source>
        <dbReference type="ARBA" id="ARBA00022679"/>
    </source>
</evidence>
<comment type="caution">
    <text evidence="21">The sequence shown here is derived from an EMBL/GenBank/DDBJ whole genome shotgun (WGS) entry which is preliminary data.</text>
</comment>
<proteinExistence type="inferred from homology"/>
<dbReference type="CDD" id="cd06855">
    <property type="entry name" value="GT_GPT_euk"/>
    <property type="match status" value="1"/>
</dbReference>
<dbReference type="InterPro" id="IPR000715">
    <property type="entry name" value="Glycosyl_transferase_4"/>
</dbReference>
<feature type="transmembrane region" description="Helical" evidence="20">
    <location>
        <begin position="166"/>
        <end position="192"/>
    </location>
</feature>
<feature type="transmembrane region" description="Helical" evidence="20">
    <location>
        <begin position="37"/>
        <end position="54"/>
    </location>
</feature>
<feature type="compositionally biased region" description="Polar residues" evidence="19">
    <location>
        <begin position="1"/>
        <end position="20"/>
    </location>
</feature>
<keyword evidence="13 20" id="KW-1133">Transmembrane helix</keyword>
<keyword evidence="8 21" id="KW-0808">Transferase</keyword>
<comment type="function">
    <text evidence="17">UDP-N-acetylglucosamine--dolichyl-phosphate N-acetylglucosaminephosphotransferase that operates in the biosynthetic pathway of dolichol-linked oligosaccharides, the glycan precursors employed in protein asparagine (N)-glycosylation. The assembly of dolichol-linked oligosaccharides begins on the cytosolic side of the endoplasmic reticulum membrane and finishes in its lumen. The sequential addition of sugars to dolichol pyrophosphate produces dolichol-linked oligosaccharides containing fourteen sugars, including two GlcNAcs, nine mannoses and three glucoses. Once assembled, the oligosaccharide is transferred from the lipid to nascent proteins by oligosaccharyltransferases. Catalyzes the initial step of dolichol-linked oligosaccharide biosynthesis, transfering GlcNAc-1-P from cytosolic UDP-GlcNAc onto the carrier lipid dolichyl phosphate (P-dolichol), yielding GlcNAc-P-P-dolichol embedded in the cytoplasmic leaflet of the endoplasmic reticulum membrane.</text>
</comment>
<comment type="subcellular location">
    <subcellularLocation>
        <location evidence="2">Endoplasmic reticulum membrane</location>
        <topology evidence="2">Multi-pass membrane protein</topology>
    </subcellularLocation>
</comment>
<evidence type="ECO:0000256" key="5">
    <source>
        <dbReference type="ARBA" id="ARBA00013225"/>
    </source>
</evidence>
<feature type="transmembrane region" description="Helical" evidence="20">
    <location>
        <begin position="105"/>
        <end position="127"/>
    </location>
</feature>
<keyword evidence="12" id="KW-0460">Magnesium</keyword>
<dbReference type="PANTHER" id="PTHR10571:SF0">
    <property type="entry name" value="UDP-N-ACETYLGLUCOSAMINE--DOLICHYL-PHOSPHATE N-ACETYLGLUCOSAMINEPHOSPHOTRANSFERASE"/>
    <property type="match status" value="1"/>
</dbReference>
<accession>A0ABQ7J999</accession>
<evidence type="ECO:0000313" key="22">
    <source>
        <dbReference type="Proteomes" id="UP000823046"/>
    </source>
</evidence>
<feature type="transmembrane region" description="Helical" evidence="20">
    <location>
        <begin position="133"/>
        <end position="154"/>
    </location>
</feature>
<feature type="transmembrane region" description="Helical" evidence="20">
    <location>
        <begin position="304"/>
        <end position="322"/>
    </location>
</feature>
<dbReference type="EMBL" id="JADAQX010000350">
    <property type="protein sequence ID" value="KAF8820580.1"/>
    <property type="molecule type" value="Genomic_DNA"/>
</dbReference>
<evidence type="ECO:0000256" key="20">
    <source>
        <dbReference type="SAM" id="Phobius"/>
    </source>
</evidence>
<evidence type="ECO:0000256" key="1">
    <source>
        <dbReference type="ARBA" id="ARBA00001946"/>
    </source>
</evidence>
<evidence type="ECO:0000256" key="3">
    <source>
        <dbReference type="ARBA" id="ARBA00004922"/>
    </source>
</evidence>
<comment type="cofactor">
    <cofactor evidence="1">
        <name>Mg(2+)</name>
        <dbReference type="ChEBI" id="CHEBI:18420"/>
    </cofactor>
</comment>
<feature type="transmembrane region" description="Helical" evidence="20">
    <location>
        <begin position="60"/>
        <end position="84"/>
    </location>
</feature>
<dbReference type="Pfam" id="PF00953">
    <property type="entry name" value="Glycos_transf_4"/>
    <property type="match status" value="1"/>
</dbReference>
<comment type="pathway">
    <text evidence="3">Protein modification; protein glycosylation.</text>
</comment>
<evidence type="ECO:0000256" key="19">
    <source>
        <dbReference type="SAM" id="MobiDB-lite"/>
    </source>
</evidence>
<name>A0ABQ7J999_9APIC</name>
<feature type="transmembrane region" description="Helical" evidence="20">
    <location>
        <begin position="389"/>
        <end position="409"/>
    </location>
</feature>
<keyword evidence="11" id="KW-0256">Endoplasmic reticulum</keyword>
<evidence type="ECO:0000256" key="16">
    <source>
        <dbReference type="ARBA" id="ARBA00033238"/>
    </source>
</evidence>
<comment type="catalytic activity">
    <reaction evidence="18">
        <text>a di-trans,poly-cis-dolichyl phosphate + UDP-N-acetyl-alpha-D-glucosamine = an N-acetyl-alpha-D-glucosaminyl-diphospho-di-trans,poly-cis-dolichol + UMP</text>
        <dbReference type="Rhea" id="RHEA:13289"/>
        <dbReference type="Rhea" id="RHEA-COMP:19498"/>
        <dbReference type="Rhea" id="RHEA-COMP:19507"/>
        <dbReference type="ChEBI" id="CHEBI:57683"/>
        <dbReference type="ChEBI" id="CHEBI:57705"/>
        <dbReference type="ChEBI" id="CHEBI:57865"/>
        <dbReference type="ChEBI" id="CHEBI:58427"/>
        <dbReference type="EC" id="2.7.8.15"/>
    </reaction>
    <physiologicalReaction direction="left-to-right" evidence="18">
        <dbReference type="Rhea" id="RHEA:13290"/>
    </physiologicalReaction>
</comment>
<dbReference type="Proteomes" id="UP000823046">
    <property type="component" value="Unassembled WGS sequence"/>
</dbReference>
<feature type="region of interest" description="Disordered" evidence="19">
    <location>
        <begin position="1"/>
        <end position="24"/>
    </location>
</feature>
<evidence type="ECO:0000256" key="10">
    <source>
        <dbReference type="ARBA" id="ARBA00022723"/>
    </source>
</evidence>